<dbReference type="PANTHER" id="PTHR30204:SF97">
    <property type="entry name" value="MERR FAMILY REGULATORY PROTEIN"/>
    <property type="match status" value="1"/>
</dbReference>
<dbReference type="SUPFAM" id="SSF55136">
    <property type="entry name" value="Probable bacterial effector-binding domain"/>
    <property type="match status" value="1"/>
</dbReference>
<evidence type="ECO:0000259" key="2">
    <source>
        <dbReference type="PROSITE" id="PS50937"/>
    </source>
</evidence>
<dbReference type="GO" id="GO:0003677">
    <property type="term" value="F:DNA binding"/>
    <property type="evidence" value="ECO:0007669"/>
    <property type="project" value="UniProtKB-KW"/>
</dbReference>
<evidence type="ECO:0000313" key="3">
    <source>
        <dbReference type="EMBL" id="MDR6596432.1"/>
    </source>
</evidence>
<proteinExistence type="predicted"/>
<comment type="caution">
    <text evidence="3">The sequence shown here is derived from an EMBL/GenBank/DDBJ whole genome shotgun (WGS) entry which is preliminary data.</text>
</comment>
<dbReference type="InterPro" id="IPR009061">
    <property type="entry name" value="DNA-bd_dom_put_sf"/>
</dbReference>
<dbReference type="Proteomes" id="UP001268819">
    <property type="component" value="Unassembled WGS sequence"/>
</dbReference>
<evidence type="ECO:0000256" key="1">
    <source>
        <dbReference type="ARBA" id="ARBA00023125"/>
    </source>
</evidence>
<dbReference type="InterPro" id="IPR011256">
    <property type="entry name" value="Reg_factor_effector_dom_sf"/>
</dbReference>
<dbReference type="EMBL" id="JAVDSG010000001">
    <property type="protein sequence ID" value="MDR6596432.1"/>
    <property type="molecule type" value="Genomic_DNA"/>
</dbReference>
<dbReference type="RefSeq" id="WP_310309516.1">
    <property type="nucleotide sequence ID" value="NZ_BAAAXB010000001.1"/>
</dbReference>
<dbReference type="SMART" id="SM00422">
    <property type="entry name" value="HTH_MERR"/>
    <property type="match status" value="1"/>
</dbReference>
<dbReference type="PROSITE" id="PS00552">
    <property type="entry name" value="HTH_MERR_1"/>
    <property type="match status" value="1"/>
</dbReference>
<protein>
    <submittedName>
        <fullName evidence="3">DNA-binding transcriptional MerR regulator</fullName>
    </submittedName>
</protein>
<dbReference type="PROSITE" id="PS50937">
    <property type="entry name" value="HTH_MERR_2"/>
    <property type="match status" value="1"/>
</dbReference>
<name>A0ABU1Q0M4_9PSEU</name>
<keyword evidence="1 3" id="KW-0238">DNA-binding</keyword>
<dbReference type="SUPFAM" id="SSF46955">
    <property type="entry name" value="Putative DNA-binding domain"/>
    <property type="match status" value="1"/>
</dbReference>
<dbReference type="Gene3D" id="3.20.80.10">
    <property type="entry name" value="Regulatory factor, effector binding domain"/>
    <property type="match status" value="1"/>
</dbReference>
<feature type="domain" description="HTH merR-type" evidence="2">
    <location>
        <begin position="19"/>
        <end position="89"/>
    </location>
</feature>
<accession>A0ABU1Q0M4</accession>
<dbReference type="Pfam" id="PF00376">
    <property type="entry name" value="MerR"/>
    <property type="match status" value="1"/>
</dbReference>
<dbReference type="InterPro" id="IPR000551">
    <property type="entry name" value="MerR-type_HTH_dom"/>
</dbReference>
<keyword evidence="4" id="KW-1185">Reference proteome</keyword>
<dbReference type="InterPro" id="IPR047057">
    <property type="entry name" value="MerR_fam"/>
</dbReference>
<gene>
    <name evidence="3" type="ORF">J2S66_004816</name>
</gene>
<dbReference type="Gene3D" id="1.10.1660.10">
    <property type="match status" value="1"/>
</dbReference>
<dbReference type="PANTHER" id="PTHR30204">
    <property type="entry name" value="REDOX-CYCLING DRUG-SENSING TRANSCRIPTIONAL ACTIVATOR SOXR"/>
    <property type="match status" value="1"/>
</dbReference>
<organism evidence="3 4">
    <name type="scientific">Saccharothrix longispora</name>
    <dbReference type="NCBI Taxonomy" id="33920"/>
    <lineage>
        <taxon>Bacteria</taxon>
        <taxon>Bacillati</taxon>
        <taxon>Actinomycetota</taxon>
        <taxon>Actinomycetes</taxon>
        <taxon>Pseudonocardiales</taxon>
        <taxon>Pseudonocardiaceae</taxon>
        <taxon>Saccharothrix</taxon>
    </lineage>
</organism>
<reference evidence="3 4" key="1">
    <citation type="submission" date="2023-07" db="EMBL/GenBank/DDBJ databases">
        <title>Sequencing the genomes of 1000 actinobacteria strains.</title>
        <authorList>
            <person name="Klenk H.-P."/>
        </authorList>
    </citation>
    <scope>NUCLEOTIDE SEQUENCE [LARGE SCALE GENOMIC DNA]</scope>
    <source>
        <strain evidence="3 4">DSM 43749</strain>
    </source>
</reference>
<evidence type="ECO:0000313" key="4">
    <source>
        <dbReference type="Proteomes" id="UP001268819"/>
    </source>
</evidence>
<sequence>MEDARVVPEPGTQGAGTRLLGTGEFARRSRLSVKALRLYERQGLLRPASVDPVNGYRRYREDQLPPARLVALLRRLDMPLAVVGAIVAAPEDRRSDLVARYWDGVEHRMAVQRALAAHLRVVLAGGEGLSDMYEIRQRDVAARVVLTEQRHLRQPDLVEWIGAAMGRAERAAAPFGGAAGAPYVVYHGEVNEDSDGPVELCFPIEPGGAEVTAAHRVEEAHREAYARLPKAHVVFPQILSAFDAVAAWLEENGHAVAGAPREVYFTDFAAAGPDDEVCDVAFPMR</sequence>